<evidence type="ECO:0000256" key="9">
    <source>
        <dbReference type="ARBA" id="ARBA00024343"/>
    </source>
</evidence>
<keyword evidence="7" id="KW-0804">Transcription</keyword>
<dbReference type="OMA" id="MEEHNYH"/>
<comment type="caution">
    <text evidence="11">The sequence shown here is derived from an EMBL/GenBank/DDBJ whole genome shotgun (WGS) entry which is preliminary data.</text>
</comment>
<dbReference type="Gramene" id="OIT27015">
    <property type="protein sequence ID" value="OIT27015"/>
    <property type="gene ID" value="A4A49_34477"/>
</dbReference>
<dbReference type="PROSITE" id="PS51032">
    <property type="entry name" value="AP2_ERF"/>
    <property type="match status" value="1"/>
</dbReference>
<keyword evidence="5" id="KW-0238">DNA-binding</keyword>
<proteinExistence type="inferred from homology"/>
<dbReference type="CDD" id="cd00018">
    <property type="entry name" value="AP2"/>
    <property type="match status" value="1"/>
</dbReference>
<dbReference type="PANTHER" id="PTHR31657">
    <property type="entry name" value="ETHYLENE-RESPONSIVE TRANSCRIPTION FACTOR ERF061"/>
    <property type="match status" value="1"/>
</dbReference>
<dbReference type="GO" id="GO:0005634">
    <property type="term" value="C:nucleus"/>
    <property type="evidence" value="ECO:0007669"/>
    <property type="project" value="UniProtKB-SubCell"/>
</dbReference>
<dbReference type="Pfam" id="PF00847">
    <property type="entry name" value="AP2"/>
    <property type="match status" value="1"/>
</dbReference>
<dbReference type="InterPro" id="IPR036955">
    <property type="entry name" value="AP2/ERF_dom_sf"/>
</dbReference>
<dbReference type="GO" id="GO:0006952">
    <property type="term" value="P:defense response"/>
    <property type="evidence" value="ECO:0007669"/>
    <property type="project" value="UniProtKB-KW"/>
</dbReference>
<comment type="subcellular location">
    <subcellularLocation>
        <location evidence="1">Nucleus</location>
    </subcellularLocation>
</comment>
<dbReference type="FunFam" id="3.30.730.10:FF:000001">
    <property type="entry name" value="Ethylene-responsive transcription factor 2"/>
    <property type="match status" value="1"/>
</dbReference>
<protein>
    <submittedName>
        <fullName evidence="11">Ethylene-responsive transcription factor erf061</fullName>
    </submittedName>
</protein>
<dbReference type="SMR" id="A0A1J6KZI4"/>
<dbReference type="KEGG" id="nau:109214537"/>
<keyword evidence="2" id="KW-0936">Ethylene signaling pathway</keyword>
<sequence length="364" mass="41300">MNKIQENMCKIQENMSYNYDEAAQIRSSLSQILLTSSTNTLDSIFSHCQQQQTTTVTSQSRTIFSDCQESNNQMATKNVFEPLGSSVYSNNNYTSVPDNLGSSVYLRQKDLLQKFWEENRANGTNPTTSTQIPHQNTSLHSGNYVCPSKKKLYRGVRQRQWGKWVAEIRLPQNRMRVWLGTYETAEAAAYAYDRAAYKLRGEYARLNFPNIRDDTSMLGFGDSTKMNAVKNSVDAKIQAICQKVKRERAKKGVKKIVESDKKVEKNVDLESSSCSSSIVCNESWSNSDVISQSTSEDGLWKSENSPCSVLDDPHVGPKNDDPNCYITSITHQFERPMMELEFEDCSLARMPSFDPELIWSILAN</sequence>
<gene>
    <name evidence="11" type="primary">ERF061_2</name>
    <name evidence="11" type="ORF">A4A49_34477</name>
</gene>
<evidence type="ECO:0000256" key="2">
    <source>
        <dbReference type="ARBA" id="ARBA00022745"/>
    </source>
</evidence>
<evidence type="ECO:0000256" key="8">
    <source>
        <dbReference type="ARBA" id="ARBA00023242"/>
    </source>
</evidence>
<dbReference type="STRING" id="49451.A0A1J6KZI4"/>
<dbReference type="InterPro" id="IPR001471">
    <property type="entry name" value="AP2/ERF_dom"/>
</dbReference>
<reference evidence="11" key="1">
    <citation type="submission" date="2016-11" db="EMBL/GenBank/DDBJ databases">
        <title>The genome of Nicotiana attenuata.</title>
        <authorList>
            <person name="Xu S."/>
            <person name="Brockmoeller T."/>
            <person name="Gaquerel E."/>
            <person name="Navarro A."/>
            <person name="Kuhl H."/>
            <person name="Gase K."/>
            <person name="Ling Z."/>
            <person name="Zhou W."/>
            <person name="Kreitzer C."/>
            <person name="Stanke M."/>
            <person name="Tang H."/>
            <person name="Lyons E."/>
            <person name="Pandey P."/>
            <person name="Pandey S.P."/>
            <person name="Timmermann B."/>
            <person name="Baldwin I.T."/>
        </authorList>
    </citation>
    <scope>NUCLEOTIDE SEQUENCE [LARGE SCALE GENOMIC DNA]</scope>
    <source>
        <strain evidence="11">UT</strain>
    </source>
</reference>
<dbReference type="PRINTS" id="PR00367">
    <property type="entry name" value="ETHRSPELEMNT"/>
</dbReference>
<dbReference type="Gene3D" id="3.30.730.10">
    <property type="entry name" value="AP2/ERF domain"/>
    <property type="match status" value="1"/>
</dbReference>
<dbReference type="Proteomes" id="UP000187609">
    <property type="component" value="Unassembled WGS sequence"/>
</dbReference>
<dbReference type="GO" id="GO:0009873">
    <property type="term" value="P:ethylene-activated signaling pathway"/>
    <property type="evidence" value="ECO:0007669"/>
    <property type="project" value="UniProtKB-KW"/>
</dbReference>
<accession>A0A1J6KZI4</accession>
<feature type="domain" description="AP2/ERF" evidence="10">
    <location>
        <begin position="152"/>
        <end position="209"/>
    </location>
</feature>
<evidence type="ECO:0000256" key="6">
    <source>
        <dbReference type="ARBA" id="ARBA00023159"/>
    </source>
</evidence>
<comment type="similarity">
    <text evidence="9">Belongs to the AP2/ERF transcription factor family. ERF subfamily.</text>
</comment>
<organism evidence="11 12">
    <name type="scientific">Nicotiana attenuata</name>
    <name type="common">Coyote tobacco</name>
    <dbReference type="NCBI Taxonomy" id="49451"/>
    <lineage>
        <taxon>Eukaryota</taxon>
        <taxon>Viridiplantae</taxon>
        <taxon>Streptophyta</taxon>
        <taxon>Embryophyta</taxon>
        <taxon>Tracheophyta</taxon>
        <taxon>Spermatophyta</taxon>
        <taxon>Magnoliopsida</taxon>
        <taxon>eudicotyledons</taxon>
        <taxon>Gunneridae</taxon>
        <taxon>Pentapetalae</taxon>
        <taxon>asterids</taxon>
        <taxon>lamiids</taxon>
        <taxon>Solanales</taxon>
        <taxon>Solanaceae</taxon>
        <taxon>Nicotianoideae</taxon>
        <taxon>Nicotianeae</taxon>
        <taxon>Nicotiana</taxon>
    </lineage>
</organism>
<dbReference type="EMBL" id="MJEQ01002562">
    <property type="protein sequence ID" value="OIT27015.1"/>
    <property type="molecule type" value="Genomic_DNA"/>
</dbReference>
<keyword evidence="3" id="KW-0611">Plant defense</keyword>
<dbReference type="SMART" id="SM00380">
    <property type="entry name" value="AP2"/>
    <property type="match status" value="1"/>
</dbReference>
<dbReference type="AlphaFoldDB" id="A0A1J6KZI4"/>
<keyword evidence="8" id="KW-0539">Nucleus</keyword>
<keyword evidence="6" id="KW-0010">Activator</keyword>
<evidence type="ECO:0000256" key="1">
    <source>
        <dbReference type="ARBA" id="ARBA00004123"/>
    </source>
</evidence>
<dbReference type="SUPFAM" id="SSF54171">
    <property type="entry name" value="DNA-binding domain"/>
    <property type="match status" value="1"/>
</dbReference>
<evidence type="ECO:0000256" key="7">
    <source>
        <dbReference type="ARBA" id="ARBA00023163"/>
    </source>
</evidence>
<dbReference type="OrthoDB" id="785956at2759"/>
<dbReference type="GO" id="GO:0003700">
    <property type="term" value="F:DNA-binding transcription factor activity"/>
    <property type="evidence" value="ECO:0007669"/>
    <property type="project" value="InterPro"/>
</dbReference>
<keyword evidence="12" id="KW-1185">Reference proteome</keyword>
<keyword evidence="4" id="KW-0805">Transcription regulation</keyword>
<evidence type="ECO:0000313" key="11">
    <source>
        <dbReference type="EMBL" id="OIT27015.1"/>
    </source>
</evidence>
<dbReference type="PANTHER" id="PTHR31657:SF20">
    <property type="entry name" value="ETHYLENE-RESPONSIVE TRANSCRIPTION FACTOR ERF061"/>
    <property type="match status" value="1"/>
</dbReference>
<evidence type="ECO:0000256" key="5">
    <source>
        <dbReference type="ARBA" id="ARBA00023125"/>
    </source>
</evidence>
<name>A0A1J6KZI4_NICAT</name>
<dbReference type="GO" id="GO:0000976">
    <property type="term" value="F:transcription cis-regulatory region binding"/>
    <property type="evidence" value="ECO:0007669"/>
    <property type="project" value="UniProtKB-ARBA"/>
</dbReference>
<dbReference type="InterPro" id="IPR016177">
    <property type="entry name" value="DNA-bd_dom_sf"/>
</dbReference>
<dbReference type="InterPro" id="IPR051758">
    <property type="entry name" value="ERF/AP2-like"/>
</dbReference>
<evidence type="ECO:0000259" key="10">
    <source>
        <dbReference type="PROSITE" id="PS51032"/>
    </source>
</evidence>
<evidence type="ECO:0000313" key="12">
    <source>
        <dbReference type="Proteomes" id="UP000187609"/>
    </source>
</evidence>
<dbReference type="GeneID" id="109214537"/>
<evidence type="ECO:0000256" key="4">
    <source>
        <dbReference type="ARBA" id="ARBA00023015"/>
    </source>
</evidence>
<evidence type="ECO:0000256" key="3">
    <source>
        <dbReference type="ARBA" id="ARBA00022821"/>
    </source>
</evidence>